<keyword evidence="4" id="KW-0472">Membrane</keyword>
<dbReference type="InterPro" id="IPR051343">
    <property type="entry name" value="G-type_lectin_kinases/EP1-like"/>
</dbReference>
<comment type="caution">
    <text evidence="7">The sequence shown here is derived from an EMBL/GenBank/DDBJ whole genome shotgun (WGS) entry which is preliminary data.</text>
</comment>
<keyword evidence="4" id="KW-0812">Transmembrane</keyword>
<proteinExistence type="predicted"/>
<keyword evidence="2" id="KW-1015">Disulfide bond</keyword>
<dbReference type="CDD" id="cd00028">
    <property type="entry name" value="B_lectin"/>
    <property type="match status" value="1"/>
</dbReference>
<dbReference type="AlphaFoldDB" id="A0AA39SCR2"/>
<keyword evidence="8" id="KW-1185">Reference proteome</keyword>
<reference evidence="7" key="1">
    <citation type="journal article" date="2022" name="Plant J.">
        <title>Strategies of tolerance reflected in two North American maple genomes.</title>
        <authorList>
            <person name="McEvoy S.L."/>
            <person name="Sezen U.U."/>
            <person name="Trouern-Trend A."/>
            <person name="McMahon S.M."/>
            <person name="Schaberg P.G."/>
            <person name="Yang J."/>
            <person name="Wegrzyn J.L."/>
            <person name="Swenson N.G."/>
        </authorList>
    </citation>
    <scope>NUCLEOTIDE SEQUENCE</scope>
    <source>
        <strain evidence="7">NS2018</strain>
    </source>
</reference>
<feature type="domain" description="Bulb-type lectin" evidence="6">
    <location>
        <begin position="29"/>
        <end position="151"/>
    </location>
</feature>
<keyword evidence="1 5" id="KW-0732">Signal</keyword>
<keyword evidence="4" id="KW-1133">Transmembrane helix</keyword>
<dbReference type="SUPFAM" id="SSF51110">
    <property type="entry name" value="alpha-D-mannose-specific plant lectins"/>
    <property type="match status" value="1"/>
</dbReference>
<dbReference type="Gene3D" id="1.10.510.10">
    <property type="entry name" value="Transferase(Phosphotransferase) domain 1"/>
    <property type="match status" value="1"/>
</dbReference>
<keyword evidence="3" id="KW-0325">Glycoprotein</keyword>
<evidence type="ECO:0000256" key="4">
    <source>
        <dbReference type="SAM" id="Phobius"/>
    </source>
</evidence>
<dbReference type="Proteomes" id="UP001168877">
    <property type="component" value="Unassembled WGS sequence"/>
</dbReference>
<name>A0AA39SCR2_ACESA</name>
<dbReference type="EMBL" id="JAUESC010000382">
    <property type="protein sequence ID" value="KAK0586469.1"/>
    <property type="molecule type" value="Genomic_DNA"/>
</dbReference>
<dbReference type="InterPro" id="IPR001480">
    <property type="entry name" value="Bulb-type_lectin_dom"/>
</dbReference>
<evidence type="ECO:0000313" key="7">
    <source>
        <dbReference type="EMBL" id="KAK0586469.1"/>
    </source>
</evidence>
<feature type="signal peptide" evidence="5">
    <location>
        <begin position="1"/>
        <end position="24"/>
    </location>
</feature>
<feature type="chain" id="PRO_5041226820" description="Bulb-type lectin domain-containing protein" evidence="5">
    <location>
        <begin position="25"/>
        <end position="603"/>
    </location>
</feature>
<organism evidence="7 8">
    <name type="scientific">Acer saccharum</name>
    <name type="common">Sugar maple</name>
    <dbReference type="NCBI Taxonomy" id="4024"/>
    <lineage>
        <taxon>Eukaryota</taxon>
        <taxon>Viridiplantae</taxon>
        <taxon>Streptophyta</taxon>
        <taxon>Embryophyta</taxon>
        <taxon>Tracheophyta</taxon>
        <taxon>Spermatophyta</taxon>
        <taxon>Magnoliopsida</taxon>
        <taxon>eudicotyledons</taxon>
        <taxon>Gunneridae</taxon>
        <taxon>Pentapetalae</taxon>
        <taxon>rosids</taxon>
        <taxon>malvids</taxon>
        <taxon>Sapindales</taxon>
        <taxon>Sapindaceae</taxon>
        <taxon>Hippocastanoideae</taxon>
        <taxon>Acereae</taxon>
        <taxon>Acer</taxon>
    </lineage>
</organism>
<evidence type="ECO:0000259" key="6">
    <source>
        <dbReference type="PROSITE" id="PS50927"/>
    </source>
</evidence>
<gene>
    <name evidence="7" type="ORF">LWI29_007492</name>
</gene>
<dbReference type="PANTHER" id="PTHR47976:SF78">
    <property type="entry name" value="RECEPTOR-LIKE SERINE_THREONINE-PROTEIN KINASE"/>
    <property type="match status" value="1"/>
</dbReference>
<protein>
    <recommendedName>
        <fullName evidence="6">Bulb-type lectin domain-containing protein</fullName>
    </recommendedName>
</protein>
<dbReference type="PROSITE" id="PS50927">
    <property type="entry name" value="BULB_LECTIN"/>
    <property type="match status" value="1"/>
</dbReference>
<dbReference type="Gene3D" id="2.90.10.10">
    <property type="entry name" value="Bulb-type lectin domain"/>
    <property type="match status" value="2"/>
</dbReference>
<dbReference type="SMART" id="SM00108">
    <property type="entry name" value="B_lectin"/>
    <property type="match status" value="1"/>
</dbReference>
<feature type="transmembrane region" description="Helical" evidence="4">
    <location>
        <begin position="452"/>
        <end position="480"/>
    </location>
</feature>
<accession>A0AA39SCR2</accession>
<evidence type="ECO:0000256" key="3">
    <source>
        <dbReference type="ARBA" id="ARBA00023180"/>
    </source>
</evidence>
<dbReference type="FunFam" id="2.90.10.10:FF:000013">
    <property type="entry name" value="G-type lectin S-receptor-like serine/threonine-protein kinase LECRK1"/>
    <property type="match status" value="1"/>
</dbReference>
<evidence type="ECO:0000313" key="8">
    <source>
        <dbReference type="Proteomes" id="UP001168877"/>
    </source>
</evidence>
<reference evidence="7" key="2">
    <citation type="submission" date="2023-06" db="EMBL/GenBank/DDBJ databases">
        <authorList>
            <person name="Swenson N.G."/>
            <person name="Wegrzyn J.L."/>
            <person name="Mcevoy S.L."/>
        </authorList>
    </citation>
    <scope>NUCLEOTIDE SEQUENCE</scope>
    <source>
        <strain evidence="7">NS2018</strain>
        <tissue evidence="7">Leaf</tissue>
    </source>
</reference>
<dbReference type="Pfam" id="PF01453">
    <property type="entry name" value="B_lectin"/>
    <property type="match status" value="1"/>
</dbReference>
<sequence length="603" mass="67413">MATLAALSSVIFLCLSQLPYYSSAVNITLGSSLSSATDNNSSWLSPSGEFAFGFRQLNNSDLFLLAIWFNEIPERTIVWYANGDNPAPRGSTLELTTNGLVVNNPGGQTVWNASPSPTNDSFISVTEAAMLDTGNFVLKGNGSDFVWESFRNPTDTILPTQTLDLGSMLFSKLTPTNFSKGRFELHFDDGSVQLNPVAWPGRFLYNSYYNSETNRINSSGSGNKFAFNALGDIYIVKTNGEIAQLSWETITPSVDHYYRATLDFDGVFTQYDYQKNSPTNQSWRELRKLPENICTAIYNEIGSGTCGFNSYCSIQNRRPSCYCPPGYVFVDPSNRFMGCRPNFRQGCGGDDGSRDPRELYEIREFSYVNWPLGDYERLEPYSQKDCEQSCIYDCSCAVAIYNGSTTCWKKKLPLSNGRDREPGSTKVLFKVRKGDSSSGFGDNSSSRRRVPILLGALLLGGSVFFNVILLVAISLVVFVWHKRGAGNNAQDSRVSDTNIRCFTYKELEEVTDGRSVEMECEEENRAILTDWACECYVERRLDVLVDDDETAMADKARLHKWLMIAIWCIQDDPSTRPTMKMVVQMLEGLLEVPQPPSLPSSAF</sequence>
<evidence type="ECO:0000256" key="1">
    <source>
        <dbReference type="ARBA" id="ARBA00022729"/>
    </source>
</evidence>
<dbReference type="PANTHER" id="PTHR47976">
    <property type="entry name" value="G-TYPE LECTIN S-RECEPTOR-LIKE SERINE/THREONINE-PROTEIN KINASE SD2-5"/>
    <property type="match status" value="1"/>
</dbReference>
<evidence type="ECO:0000256" key="5">
    <source>
        <dbReference type="SAM" id="SignalP"/>
    </source>
</evidence>
<evidence type="ECO:0000256" key="2">
    <source>
        <dbReference type="ARBA" id="ARBA00023157"/>
    </source>
</evidence>
<dbReference type="InterPro" id="IPR036426">
    <property type="entry name" value="Bulb-type_lectin_dom_sf"/>
</dbReference>